<protein>
    <submittedName>
        <fullName evidence="2">Uncharacterized protein</fullName>
    </submittedName>
</protein>
<keyword evidence="1" id="KW-1133">Transmembrane helix</keyword>
<keyword evidence="1" id="KW-0812">Transmembrane</keyword>
<evidence type="ECO:0000313" key="3">
    <source>
        <dbReference type="Proteomes" id="UP001155220"/>
    </source>
</evidence>
<evidence type="ECO:0000313" key="2">
    <source>
        <dbReference type="EMBL" id="MCP3056612.1"/>
    </source>
</evidence>
<gene>
    <name evidence="2" type="ORF">MJ956_15865</name>
</gene>
<accession>A0A9X2HDQ4</accession>
<dbReference type="Proteomes" id="UP001155220">
    <property type="component" value="Unassembled WGS sequence"/>
</dbReference>
<name>A0A9X2HDQ4_9HYPH</name>
<feature type="transmembrane region" description="Helical" evidence="1">
    <location>
        <begin position="7"/>
        <end position="31"/>
    </location>
</feature>
<dbReference type="EMBL" id="JALHBS010000103">
    <property type="protein sequence ID" value="MCP3056612.1"/>
    <property type="molecule type" value="Genomic_DNA"/>
</dbReference>
<proteinExistence type="predicted"/>
<dbReference type="RefSeq" id="WP_253965416.1">
    <property type="nucleotide sequence ID" value="NZ_JALHBS010000103.1"/>
</dbReference>
<feature type="transmembrane region" description="Helical" evidence="1">
    <location>
        <begin position="108"/>
        <end position="128"/>
    </location>
</feature>
<feature type="transmembrane region" description="Helical" evidence="1">
    <location>
        <begin position="82"/>
        <end position="102"/>
    </location>
</feature>
<reference evidence="2" key="1">
    <citation type="submission" date="2022-03" db="EMBL/GenBank/DDBJ databases">
        <title>Aurantimonas Liuensis sp. Nov., isolated from the hadal seawater of the Mariana Trench.</title>
        <authorList>
            <person name="Liu R."/>
        </authorList>
    </citation>
    <scope>NUCLEOTIDE SEQUENCE</scope>
    <source>
        <strain evidence="2">LRZ36</strain>
    </source>
</reference>
<evidence type="ECO:0000256" key="1">
    <source>
        <dbReference type="SAM" id="Phobius"/>
    </source>
</evidence>
<feature type="transmembrane region" description="Helical" evidence="1">
    <location>
        <begin position="43"/>
        <end position="70"/>
    </location>
</feature>
<dbReference type="PROSITE" id="PS51257">
    <property type="entry name" value="PROKAR_LIPOPROTEIN"/>
    <property type="match status" value="1"/>
</dbReference>
<organism evidence="2 3">
    <name type="scientific">Aurantimonas marianensis</name>
    <dbReference type="NCBI Taxonomy" id="2920428"/>
    <lineage>
        <taxon>Bacteria</taxon>
        <taxon>Pseudomonadati</taxon>
        <taxon>Pseudomonadota</taxon>
        <taxon>Alphaproteobacteria</taxon>
        <taxon>Hyphomicrobiales</taxon>
        <taxon>Aurantimonadaceae</taxon>
        <taxon>Aurantimonas</taxon>
    </lineage>
</organism>
<comment type="caution">
    <text evidence="2">The sequence shown here is derived from an EMBL/GenBank/DDBJ whole genome shotgun (WGS) entry which is preliminary data.</text>
</comment>
<sequence length="153" mass="15953">MTAVLRFLFVIPFGFVAACMTAAFAMLWPFLNVPAGMGASDPVFLFHTVVAFLAQSAQIGSVVLLPWALFMVASELFGLSSILLHLAAGLIGAGAILVTAYGNDLPHASVQTAIVVAALSFTLIYWIVAGRSAGRWRRGSGPTASAAEPTIKG</sequence>
<dbReference type="AlphaFoldDB" id="A0A9X2HDQ4"/>
<keyword evidence="1" id="KW-0472">Membrane</keyword>
<keyword evidence="3" id="KW-1185">Reference proteome</keyword>